<gene>
    <name evidence="2" type="ORF">PECUL_23A058408</name>
</gene>
<dbReference type="Proteomes" id="UP001295444">
    <property type="component" value="Chromosome 03"/>
</dbReference>
<feature type="compositionally biased region" description="Basic residues" evidence="1">
    <location>
        <begin position="44"/>
        <end position="67"/>
    </location>
</feature>
<proteinExistence type="predicted"/>
<evidence type="ECO:0000256" key="1">
    <source>
        <dbReference type="SAM" id="MobiDB-lite"/>
    </source>
</evidence>
<feature type="compositionally biased region" description="Basic residues" evidence="1">
    <location>
        <begin position="18"/>
        <end position="34"/>
    </location>
</feature>
<reference evidence="2" key="1">
    <citation type="submission" date="2022-03" db="EMBL/GenBank/DDBJ databases">
        <authorList>
            <person name="Alioto T."/>
            <person name="Alioto T."/>
            <person name="Gomez Garrido J."/>
        </authorList>
    </citation>
    <scope>NUCLEOTIDE SEQUENCE</scope>
</reference>
<feature type="non-terminal residue" evidence="2">
    <location>
        <position position="1"/>
    </location>
</feature>
<protein>
    <submittedName>
        <fullName evidence="2">Uncharacterized protein</fullName>
    </submittedName>
</protein>
<feature type="region of interest" description="Disordered" evidence="1">
    <location>
        <begin position="1"/>
        <end position="89"/>
    </location>
</feature>
<evidence type="ECO:0000313" key="3">
    <source>
        <dbReference type="Proteomes" id="UP001295444"/>
    </source>
</evidence>
<evidence type="ECO:0000313" key="2">
    <source>
        <dbReference type="EMBL" id="CAH2273787.1"/>
    </source>
</evidence>
<name>A0AAD1RL64_PELCU</name>
<dbReference type="EMBL" id="OW240914">
    <property type="protein sequence ID" value="CAH2273787.1"/>
    <property type="molecule type" value="Genomic_DNA"/>
</dbReference>
<keyword evidence="3" id="KW-1185">Reference proteome</keyword>
<accession>A0AAD1RL64</accession>
<sequence>RGTTKRRPAGKPTAVPRNGKRRLGPRTQPRRQKPGGRLATYNLHKARTSTKPRHHQATRRSSLHVKRSAADTQSTHPYKAARVGGRRRGQVAARYGTHGNPDYHPYLMRGRPVQADARSQRDKLGDCTNGADSPKVLKLCSHFMPYHSLTQPVLPS</sequence>
<organism evidence="2 3">
    <name type="scientific">Pelobates cultripes</name>
    <name type="common">Western spadefoot toad</name>
    <dbReference type="NCBI Taxonomy" id="61616"/>
    <lineage>
        <taxon>Eukaryota</taxon>
        <taxon>Metazoa</taxon>
        <taxon>Chordata</taxon>
        <taxon>Craniata</taxon>
        <taxon>Vertebrata</taxon>
        <taxon>Euteleostomi</taxon>
        <taxon>Amphibia</taxon>
        <taxon>Batrachia</taxon>
        <taxon>Anura</taxon>
        <taxon>Pelobatoidea</taxon>
        <taxon>Pelobatidae</taxon>
        <taxon>Pelobates</taxon>
    </lineage>
</organism>
<dbReference type="AlphaFoldDB" id="A0AAD1RL64"/>